<dbReference type="InterPro" id="IPR002052">
    <property type="entry name" value="DNA_methylase_N6_adenine_CS"/>
</dbReference>
<dbReference type="InterPro" id="IPR004398">
    <property type="entry name" value="RNA_MeTrfase_RsmD"/>
</dbReference>
<dbReference type="PROSITE" id="PS00092">
    <property type="entry name" value="N6_MTASE"/>
    <property type="match status" value="1"/>
</dbReference>
<dbReference type="InterPro" id="IPR029063">
    <property type="entry name" value="SAM-dependent_MTases_sf"/>
</dbReference>
<evidence type="ECO:0000256" key="1">
    <source>
        <dbReference type="ARBA" id="ARBA00022603"/>
    </source>
</evidence>
<keyword evidence="2 3" id="KW-0808">Transferase</keyword>
<dbReference type="EMBL" id="FWXN01000001">
    <property type="protein sequence ID" value="SMC32523.1"/>
    <property type="molecule type" value="Genomic_DNA"/>
</dbReference>
<dbReference type="Pfam" id="PF03602">
    <property type="entry name" value="Cons_hypoth95"/>
    <property type="match status" value="1"/>
</dbReference>
<dbReference type="NCBIfam" id="TIGR00095">
    <property type="entry name" value="16S rRNA (guanine(966)-N(2))-methyltransferase RsmD"/>
    <property type="match status" value="1"/>
</dbReference>
<gene>
    <name evidence="3" type="ORF">SAMN06296429_101199</name>
</gene>
<reference evidence="3 4" key="1">
    <citation type="submission" date="2017-04" db="EMBL/GenBank/DDBJ databases">
        <authorList>
            <person name="Afonso C.L."/>
            <person name="Miller P.J."/>
            <person name="Scott M.A."/>
            <person name="Spackman E."/>
            <person name="Goraichik I."/>
            <person name="Dimitrov K.M."/>
            <person name="Suarez D.L."/>
            <person name="Swayne D.E."/>
        </authorList>
    </citation>
    <scope>NUCLEOTIDE SEQUENCE [LARGE SCALE GENOMIC DNA]</scope>
    <source>
        <strain evidence="3 4">CGMCC 1.12511</strain>
    </source>
</reference>
<evidence type="ECO:0000313" key="4">
    <source>
        <dbReference type="Proteomes" id="UP000192634"/>
    </source>
</evidence>
<dbReference type="Gene3D" id="3.40.50.150">
    <property type="entry name" value="Vaccinia Virus protein VP39"/>
    <property type="match status" value="1"/>
</dbReference>
<organism evidence="3 4">
    <name type="scientific">Janibacter indicus</name>
    <dbReference type="NCBI Taxonomy" id="857417"/>
    <lineage>
        <taxon>Bacteria</taxon>
        <taxon>Bacillati</taxon>
        <taxon>Actinomycetota</taxon>
        <taxon>Actinomycetes</taxon>
        <taxon>Micrococcales</taxon>
        <taxon>Intrasporangiaceae</taxon>
        <taxon>Janibacter</taxon>
    </lineage>
</organism>
<accession>A0A1W1Y8P7</accession>
<sequence>MAHHGCVTRIISGEAGGRRLRTPAGDGTRPTTDRVREALFSSLEARGVIDGAHVMDLYAGSGALGLEAASRGAASVLLVESDRGASATIRANISDLGVAGARLQSCSVEQALDRPASLMYDLVLADPPYDVTEESLGAVLEMLLAHQWLAQEPVIVIERSSRSPEPTWPDGIVTEGSKSYGETTLWFATRVAPDYQI</sequence>
<dbReference type="PIRSF" id="PIRSF004553">
    <property type="entry name" value="CHP00095"/>
    <property type="match status" value="1"/>
</dbReference>
<protein>
    <submittedName>
        <fullName evidence="3">16S rRNA (Guanine966-N2)-methyltransferase</fullName>
    </submittedName>
</protein>
<dbReference type="GO" id="GO:0008168">
    <property type="term" value="F:methyltransferase activity"/>
    <property type="evidence" value="ECO:0007669"/>
    <property type="project" value="UniProtKB-KW"/>
</dbReference>
<dbReference type="PANTHER" id="PTHR43542:SF1">
    <property type="entry name" value="METHYLTRANSFERASE"/>
    <property type="match status" value="1"/>
</dbReference>
<evidence type="ECO:0000313" key="3">
    <source>
        <dbReference type="EMBL" id="SMC32523.1"/>
    </source>
</evidence>
<dbReference type="PANTHER" id="PTHR43542">
    <property type="entry name" value="METHYLTRANSFERASE"/>
    <property type="match status" value="1"/>
</dbReference>
<evidence type="ECO:0000256" key="2">
    <source>
        <dbReference type="ARBA" id="ARBA00022679"/>
    </source>
</evidence>
<dbReference type="GO" id="GO:0003676">
    <property type="term" value="F:nucleic acid binding"/>
    <property type="evidence" value="ECO:0007669"/>
    <property type="project" value="InterPro"/>
</dbReference>
<dbReference type="GO" id="GO:0031167">
    <property type="term" value="P:rRNA methylation"/>
    <property type="evidence" value="ECO:0007669"/>
    <property type="project" value="InterPro"/>
</dbReference>
<keyword evidence="1 3" id="KW-0489">Methyltransferase</keyword>
<dbReference type="AlphaFoldDB" id="A0A1W1Y8P7"/>
<dbReference type="CDD" id="cd02440">
    <property type="entry name" value="AdoMet_MTases"/>
    <property type="match status" value="1"/>
</dbReference>
<dbReference type="Proteomes" id="UP000192634">
    <property type="component" value="Unassembled WGS sequence"/>
</dbReference>
<dbReference type="SUPFAM" id="SSF53335">
    <property type="entry name" value="S-adenosyl-L-methionine-dependent methyltransferases"/>
    <property type="match status" value="1"/>
</dbReference>
<proteinExistence type="predicted"/>
<name>A0A1W1Y8P7_9MICO</name>